<dbReference type="KEGG" id="fcy:FRACYDRAFT_263212"/>
<feature type="compositionally biased region" description="Low complexity" evidence="1">
    <location>
        <begin position="99"/>
        <end position="108"/>
    </location>
</feature>
<organism evidence="2 3">
    <name type="scientific">Fragilariopsis cylindrus CCMP1102</name>
    <dbReference type="NCBI Taxonomy" id="635003"/>
    <lineage>
        <taxon>Eukaryota</taxon>
        <taxon>Sar</taxon>
        <taxon>Stramenopiles</taxon>
        <taxon>Ochrophyta</taxon>
        <taxon>Bacillariophyta</taxon>
        <taxon>Bacillariophyceae</taxon>
        <taxon>Bacillariophycidae</taxon>
        <taxon>Bacillariales</taxon>
        <taxon>Bacillariaceae</taxon>
        <taxon>Fragilariopsis</taxon>
    </lineage>
</organism>
<keyword evidence="3" id="KW-1185">Reference proteome</keyword>
<dbReference type="InParanoid" id="A0A1E7F2A7"/>
<proteinExistence type="predicted"/>
<accession>A0A1E7F2A7</accession>
<dbReference type="Proteomes" id="UP000095751">
    <property type="component" value="Unassembled WGS sequence"/>
</dbReference>
<gene>
    <name evidence="2" type="ORF">FRACYDRAFT_263212</name>
</gene>
<dbReference type="EMBL" id="KV784365">
    <property type="protein sequence ID" value="OEU12338.1"/>
    <property type="molecule type" value="Genomic_DNA"/>
</dbReference>
<sequence>MTTTSTILRQSRRDITHKIISVALAAAFTTSTTTEAWLIKKDIGSSSHHRRNAQSQQPQRFATPYTMTPSSLLPSPLLLSPFEEVVTRKTPTSVTRLYSSSSNIRQSSRGGVGGAGNNNDNKNDDDNEEDEDEDDKKGRFGFRRAVKRVARKVLPTKWFRSKKEKLEIERKKEVKSKIQGELNDLLKGAPLPIRTFVKYAVAPMLGKLASKVAEGVEAQRKTMEKIVDDTRSYLLNDDEITNVLGVPLQLGTPFAQSSSSASINGRRQTRIEFSLEVSGPKNNGVVRVIASGEGIGQLLVESTGKIYNIDISSKGGGGRKKKKKKVGRGSSSPKSNWNNDKGQIIDAEIVDKTESTK</sequence>
<evidence type="ECO:0000256" key="1">
    <source>
        <dbReference type="SAM" id="MobiDB-lite"/>
    </source>
</evidence>
<dbReference type="AlphaFoldDB" id="A0A1E7F2A7"/>
<feature type="region of interest" description="Disordered" evidence="1">
    <location>
        <begin position="90"/>
        <end position="136"/>
    </location>
</feature>
<protein>
    <submittedName>
        <fullName evidence="2">Uncharacterized protein</fullName>
    </submittedName>
</protein>
<feature type="compositionally biased region" description="Basic residues" evidence="1">
    <location>
        <begin position="317"/>
        <end position="327"/>
    </location>
</feature>
<feature type="compositionally biased region" description="Acidic residues" evidence="1">
    <location>
        <begin position="123"/>
        <end position="134"/>
    </location>
</feature>
<feature type="compositionally biased region" description="Polar residues" evidence="1">
    <location>
        <begin position="53"/>
        <end position="68"/>
    </location>
</feature>
<reference evidence="2 3" key="1">
    <citation type="submission" date="2016-09" db="EMBL/GenBank/DDBJ databases">
        <title>Extensive genetic diversity and differential bi-allelic expression allows diatom success in the polar Southern Ocean.</title>
        <authorList>
            <consortium name="DOE Joint Genome Institute"/>
            <person name="Mock T."/>
            <person name="Otillar R.P."/>
            <person name="Strauss J."/>
            <person name="Dupont C."/>
            <person name="Frickenhaus S."/>
            <person name="Maumus F."/>
            <person name="Mcmullan M."/>
            <person name="Sanges R."/>
            <person name="Schmutz J."/>
            <person name="Toseland A."/>
            <person name="Valas R."/>
            <person name="Veluchamy A."/>
            <person name="Ward B.J."/>
            <person name="Allen A."/>
            <person name="Barry K."/>
            <person name="Falciatore A."/>
            <person name="Ferrante M."/>
            <person name="Fortunato A.E."/>
            <person name="Gloeckner G."/>
            <person name="Gruber A."/>
            <person name="Hipkin R."/>
            <person name="Janech M."/>
            <person name="Kroth P."/>
            <person name="Leese F."/>
            <person name="Lindquist E."/>
            <person name="Lyon B.R."/>
            <person name="Martin J."/>
            <person name="Mayer C."/>
            <person name="Parker M."/>
            <person name="Quesneville H."/>
            <person name="Raymond J."/>
            <person name="Uhlig C."/>
            <person name="Valentin K.U."/>
            <person name="Worden A.Z."/>
            <person name="Armbrust E.V."/>
            <person name="Bowler C."/>
            <person name="Green B."/>
            <person name="Moulton V."/>
            <person name="Van Oosterhout C."/>
            <person name="Grigoriev I."/>
        </authorList>
    </citation>
    <scope>NUCLEOTIDE SEQUENCE [LARGE SCALE GENOMIC DNA]</scope>
    <source>
        <strain evidence="2 3">CCMP1102</strain>
    </source>
</reference>
<feature type="region of interest" description="Disordered" evidence="1">
    <location>
        <begin position="44"/>
        <end position="68"/>
    </location>
</feature>
<feature type="region of interest" description="Disordered" evidence="1">
    <location>
        <begin position="311"/>
        <end position="357"/>
    </location>
</feature>
<evidence type="ECO:0000313" key="2">
    <source>
        <dbReference type="EMBL" id="OEU12338.1"/>
    </source>
</evidence>
<evidence type="ECO:0000313" key="3">
    <source>
        <dbReference type="Proteomes" id="UP000095751"/>
    </source>
</evidence>
<name>A0A1E7F2A7_9STRA</name>
<dbReference type="OrthoDB" id="47850at2759"/>